<keyword evidence="2" id="KW-1185">Reference proteome</keyword>
<sequence>MKPYKLIILATLIMVFSSGCDMRTESAENLVGRPKFDIDKKSLEDGISKLLPPNTSFTLPSNSKDVGKINSVDLNGNGAEEVVAFKKIETLNEDSSNKVGFMILRNTNDNYSFDDEELIEGDSIEYANFYDLNSDGQKEIIILAKTKEKTTMYIYGYINNKIKKLSTVDPSWIENSDNLTDMKINIGKMDNDGLLDIVMVNLDSKTNEAYVSVLNFDSTLIHRDTTVLRNVKNISDMYLNIGKVSAKRRGVVVDIPILKGGYYSTNILYLQSGKIEKAFSDYEIIKPYYIPIRDIDNDKILEIPTNDVTYKSKDEANVTWYKWSGKKGYKLFTSQIYYNYKYNYKVFIPNNLSGKVIVEEELTNGKNQKSSVFKFYYYDVVDSDRKNLFNIIVESKSKDEKKNSNTHNPISLKETEDYNYILNINNVEEIAKLDLTAEAIKDYYFSLIYE</sequence>
<dbReference type="Proteomes" id="UP000767291">
    <property type="component" value="Unassembled WGS sequence"/>
</dbReference>
<comment type="caution">
    <text evidence="1">The sequence shown here is derived from an EMBL/GenBank/DDBJ whole genome shotgun (WGS) entry which is preliminary data.</text>
</comment>
<organism evidence="1 2">
    <name type="scientific">Metaclostridioides mangenotii</name>
    <dbReference type="NCBI Taxonomy" id="1540"/>
    <lineage>
        <taxon>Bacteria</taxon>
        <taxon>Bacillati</taxon>
        <taxon>Bacillota</taxon>
        <taxon>Clostridia</taxon>
        <taxon>Peptostreptococcales</taxon>
        <taxon>Peptostreptococcaceae</taxon>
        <taxon>Metaclostridioides</taxon>
    </lineage>
</organism>
<proteinExistence type="predicted"/>
<dbReference type="RefSeq" id="WP_209455551.1">
    <property type="nucleotide sequence ID" value="NZ_BAAACS010000017.1"/>
</dbReference>
<protein>
    <recommendedName>
        <fullName evidence="3">Lipoprotein</fullName>
    </recommendedName>
</protein>
<gene>
    <name evidence="1" type="ORF">J2Z43_000338</name>
</gene>
<name>A0ABS4E7P9_9FIRM</name>
<dbReference type="EMBL" id="JAGGJX010000001">
    <property type="protein sequence ID" value="MBP1853948.1"/>
    <property type="molecule type" value="Genomic_DNA"/>
</dbReference>
<reference evidence="1 2" key="1">
    <citation type="submission" date="2021-03" db="EMBL/GenBank/DDBJ databases">
        <title>Genomic Encyclopedia of Type Strains, Phase IV (KMG-IV): sequencing the most valuable type-strain genomes for metagenomic binning, comparative biology and taxonomic classification.</title>
        <authorList>
            <person name="Goeker M."/>
        </authorList>
    </citation>
    <scope>NUCLEOTIDE SEQUENCE [LARGE SCALE GENOMIC DNA]</scope>
    <source>
        <strain evidence="1 2">DSM 1289</strain>
    </source>
</reference>
<dbReference type="InterPro" id="IPR028994">
    <property type="entry name" value="Integrin_alpha_N"/>
</dbReference>
<accession>A0ABS4E7P9</accession>
<evidence type="ECO:0008006" key="3">
    <source>
        <dbReference type="Google" id="ProtNLM"/>
    </source>
</evidence>
<dbReference type="PROSITE" id="PS51257">
    <property type="entry name" value="PROKAR_LIPOPROTEIN"/>
    <property type="match status" value="1"/>
</dbReference>
<evidence type="ECO:0000313" key="2">
    <source>
        <dbReference type="Proteomes" id="UP000767291"/>
    </source>
</evidence>
<dbReference type="SUPFAM" id="SSF69318">
    <property type="entry name" value="Integrin alpha N-terminal domain"/>
    <property type="match status" value="1"/>
</dbReference>
<evidence type="ECO:0000313" key="1">
    <source>
        <dbReference type="EMBL" id="MBP1853948.1"/>
    </source>
</evidence>